<proteinExistence type="predicted"/>
<dbReference type="Pfam" id="PF14030">
    <property type="entry name" value="DUF4245"/>
    <property type="match status" value="1"/>
</dbReference>
<dbReference type="RefSeq" id="WP_141279215.1">
    <property type="nucleotide sequence ID" value="NZ_BAAARZ010000003.1"/>
</dbReference>
<dbReference type="OrthoDB" id="4772660at2"/>
<evidence type="ECO:0000313" key="2">
    <source>
        <dbReference type="Proteomes" id="UP000320338"/>
    </source>
</evidence>
<dbReference type="EMBL" id="BJNG01000022">
    <property type="protein sequence ID" value="GEC20673.1"/>
    <property type="molecule type" value="Genomic_DNA"/>
</dbReference>
<name>A0A4Y3WP88_9PSEU</name>
<protein>
    <recommendedName>
        <fullName evidence="3">DUF4245 domain-containing protein</fullName>
    </recommendedName>
</protein>
<keyword evidence="2" id="KW-1185">Reference proteome</keyword>
<evidence type="ECO:0000313" key="1">
    <source>
        <dbReference type="EMBL" id="GEC20673.1"/>
    </source>
</evidence>
<dbReference type="Proteomes" id="UP000320338">
    <property type="component" value="Unassembled WGS sequence"/>
</dbReference>
<sequence>MTDPAPRKPPRSAMTVRDMLVAVGLLALVVIVVGGVTRGCSFSPGGPTVDAGALPVVDAPTELRALAPDVPFGLRVPAVPPGWRSNAVDQDRLDPADPAAGRAVRTGYLTEQGRYLRLVQSDGSEEALLTSEVGSVAVPAQGVTDVGGLAFVVYGAPDEEPIWIGELDGVRLLITGSGAEPDFQALAGAVLAGEALPAGATPR</sequence>
<evidence type="ECO:0008006" key="3">
    <source>
        <dbReference type="Google" id="ProtNLM"/>
    </source>
</evidence>
<dbReference type="AlphaFoldDB" id="A0A4Y3WP88"/>
<gene>
    <name evidence="1" type="ORF">PHY01_29560</name>
</gene>
<organism evidence="1 2">
    <name type="scientific">Pseudonocardia hydrocarbonoxydans</name>
    <dbReference type="NCBI Taxonomy" id="76726"/>
    <lineage>
        <taxon>Bacteria</taxon>
        <taxon>Bacillati</taxon>
        <taxon>Actinomycetota</taxon>
        <taxon>Actinomycetes</taxon>
        <taxon>Pseudonocardiales</taxon>
        <taxon>Pseudonocardiaceae</taxon>
        <taxon>Pseudonocardia</taxon>
    </lineage>
</organism>
<dbReference type="InterPro" id="IPR025339">
    <property type="entry name" value="DUF4245"/>
</dbReference>
<accession>A0A4Y3WP88</accession>
<reference evidence="1 2" key="1">
    <citation type="submission" date="2019-06" db="EMBL/GenBank/DDBJ databases">
        <title>Whole genome shotgun sequence of Pseudonocardia hydrocarbonoxydans NBRC 14498.</title>
        <authorList>
            <person name="Hosoyama A."/>
            <person name="Uohara A."/>
            <person name="Ohji S."/>
            <person name="Ichikawa N."/>
        </authorList>
    </citation>
    <scope>NUCLEOTIDE SEQUENCE [LARGE SCALE GENOMIC DNA]</scope>
    <source>
        <strain evidence="1 2">NBRC 14498</strain>
    </source>
</reference>
<comment type="caution">
    <text evidence="1">The sequence shown here is derived from an EMBL/GenBank/DDBJ whole genome shotgun (WGS) entry which is preliminary data.</text>
</comment>